<sequence>MNFGTDDLAMIALLLDEEEEKKRRHWVHPIWMPRETEGCYIKFFYSVCNQVCGNISVTGSPSALCSRHGSGPCSTNNLQTVGITSEPSQCFFSRIPRSVFSNPSPTIFGITIDTSPRAKWSPTRTSWILASGWPLPDENSPRQEPLLHAAMQRPPQFYVTTVTSCAQRTIVDPKKPPNLL</sequence>
<reference evidence="1" key="1">
    <citation type="journal article" date="2021" name="Mol. Ecol. Resour.">
        <title>Apolygus lucorum genome provides insights into omnivorousness and mesophyll feeding.</title>
        <authorList>
            <person name="Liu Y."/>
            <person name="Liu H."/>
            <person name="Wang H."/>
            <person name="Huang T."/>
            <person name="Liu B."/>
            <person name="Yang B."/>
            <person name="Yin L."/>
            <person name="Li B."/>
            <person name="Zhang Y."/>
            <person name="Zhang S."/>
            <person name="Jiang F."/>
            <person name="Zhang X."/>
            <person name="Ren Y."/>
            <person name="Wang B."/>
            <person name="Wang S."/>
            <person name="Lu Y."/>
            <person name="Wu K."/>
            <person name="Fan W."/>
            <person name="Wang G."/>
        </authorList>
    </citation>
    <scope>NUCLEOTIDE SEQUENCE</scope>
    <source>
        <strain evidence="1">12Hb</strain>
    </source>
</reference>
<dbReference type="Proteomes" id="UP000466442">
    <property type="component" value="Unassembled WGS sequence"/>
</dbReference>
<accession>A0A8S9XE20</accession>
<dbReference type="AlphaFoldDB" id="A0A8S9XE20"/>
<evidence type="ECO:0000313" key="2">
    <source>
        <dbReference type="Proteomes" id="UP000466442"/>
    </source>
</evidence>
<comment type="caution">
    <text evidence="1">The sequence shown here is derived from an EMBL/GenBank/DDBJ whole genome shotgun (WGS) entry which is preliminary data.</text>
</comment>
<proteinExistence type="predicted"/>
<protein>
    <submittedName>
        <fullName evidence="1">Uncharacterized protein</fullName>
    </submittedName>
</protein>
<evidence type="ECO:0000313" key="1">
    <source>
        <dbReference type="EMBL" id="KAF6207203.1"/>
    </source>
</evidence>
<keyword evidence="2" id="KW-1185">Reference proteome</keyword>
<gene>
    <name evidence="1" type="ORF">GE061_018443</name>
</gene>
<organism evidence="1 2">
    <name type="scientific">Apolygus lucorum</name>
    <name type="common">Small green plant bug</name>
    <name type="synonym">Lygocoris lucorum</name>
    <dbReference type="NCBI Taxonomy" id="248454"/>
    <lineage>
        <taxon>Eukaryota</taxon>
        <taxon>Metazoa</taxon>
        <taxon>Ecdysozoa</taxon>
        <taxon>Arthropoda</taxon>
        <taxon>Hexapoda</taxon>
        <taxon>Insecta</taxon>
        <taxon>Pterygota</taxon>
        <taxon>Neoptera</taxon>
        <taxon>Paraneoptera</taxon>
        <taxon>Hemiptera</taxon>
        <taxon>Heteroptera</taxon>
        <taxon>Panheteroptera</taxon>
        <taxon>Cimicomorpha</taxon>
        <taxon>Miridae</taxon>
        <taxon>Mirini</taxon>
        <taxon>Apolygus</taxon>
    </lineage>
</organism>
<name>A0A8S9XE20_APOLU</name>
<dbReference type="EMBL" id="WIXP02000008">
    <property type="protein sequence ID" value="KAF6207203.1"/>
    <property type="molecule type" value="Genomic_DNA"/>
</dbReference>